<proteinExistence type="predicted"/>
<dbReference type="Pfam" id="PF26312">
    <property type="entry name" value="DUF8083"/>
    <property type="match status" value="1"/>
</dbReference>
<protein>
    <recommendedName>
        <fullName evidence="1">DUF8083 domain-containing protein</fullName>
    </recommendedName>
</protein>
<evidence type="ECO:0000259" key="1">
    <source>
        <dbReference type="Pfam" id="PF26312"/>
    </source>
</evidence>
<evidence type="ECO:0000313" key="2">
    <source>
        <dbReference type="EMBL" id="GDY32159.1"/>
    </source>
</evidence>
<reference evidence="3" key="1">
    <citation type="submission" date="2019-04" db="EMBL/GenBank/DDBJ databases">
        <title>Draft genome sequence of Pseudonocardiaceae bacterium SL3-2-4.</title>
        <authorList>
            <person name="Ningsih F."/>
            <person name="Yokota A."/>
            <person name="Sakai Y."/>
            <person name="Nanatani K."/>
            <person name="Yabe S."/>
            <person name="Oetari A."/>
            <person name="Sjamsuridzal W."/>
        </authorList>
    </citation>
    <scope>NUCLEOTIDE SEQUENCE [LARGE SCALE GENOMIC DNA]</scope>
    <source>
        <strain evidence="3">SL3-2-4</strain>
    </source>
</reference>
<keyword evidence="3" id="KW-1185">Reference proteome</keyword>
<evidence type="ECO:0000313" key="3">
    <source>
        <dbReference type="Proteomes" id="UP000298860"/>
    </source>
</evidence>
<gene>
    <name evidence="2" type="ORF">GTS_37920</name>
</gene>
<dbReference type="Proteomes" id="UP000298860">
    <property type="component" value="Unassembled WGS sequence"/>
</dbReference>
<accession>A0A4D4JCQ7</accession>
<name>A0A4D4JCQ7_9PSEU</name>
<feature type="domain" description="DUF8083" evidence="1">
    <location>
        <begin position="5"/>
        <end position="294"/>
    </location>
</feature>
<dbReference type="EMBL" id="BJFL01000021">
    <property type="protein sequence ID" value="GDY32159.1"/>
    <property type="molecule type" value="Genomic_DNA"/>
</dbReference>
<comment type="caution">
    <text evidence="2">The sequence shown here is derived from an EMBL/GenBank/DDBJ whole genome shotgun (WGS) entry which is preliminary data.</text>
</comment>
<dbReference type="RefSeq" id="WP_137815189.1">
    <property type="nucleotide sequence ID" value="NZ_BJFL01000021.1"/>
</dbReference>
<dbReference type="AlphaFoldDB" id="A0A4D4JCQ7"/>
<dbReference type="InterPro" id="IPR058396">
    <property type="entry name" value="DUF8083"/>
</dbReference>
<dbReference type="OrthoDB" id="4961314at2"/>
<sequence length="297" mass="32137">MPQPFVAYLRVYEPLSAFDAPLAERLREVAERAPLPHSAVGERERELWLRSQLAASPRLLPGELPNGSADPAAPLDVLTLDPADVPVDETATVGAGPLVCPLDVRPRAAAALVGFMASASVPLREVALGVSAETARSRASSVMAELSGGAVHVVSSTWTVPLPWFALFDPEAKHVVLAPRDDPARQVCWRTAMTDARRRTARAHAVARSALGEDGPVRVLRDTGRWLEHFHPHSAVELDYGGLVQLMDDETLLADTSAEDVNAIVAALEVADADEVAKRYERLREFWGDVAAHERYG</sequence>
<organism evidence="2 3">
    <name type="scientific">Gandjariella thermophila</name>
    <dbReference type="NCBI Taxonomy" id="1931992"/>
    <lineage>
        <taxon>Bacteria</taxon>
        <taxon>Bacillati</taxon>
        <taxon>Actinomycetota</taxon>
        <taxon>Actinomycetes</taxon>
        <taxon>Pseudonocardiales</taxon>
        <taxon>Pseudonocardiaceae</taxon>
        <taxon>Gandjariella</taxon>
    </lineage>
</organism>